<evidence type="ECO:0008006" key="4">
    <source>
        <dbReference type="Google" id="ProtNLM"/>
    </source>
</evidence>
<dbReference type="OrthoDB" id="2870421at2"/>
<reference evidence="2 3" key="1">
    <citation type="journal article" date="2016" name="Antonie Van Leeuwenhoek">
        <title>Bacillus depressus sp. nov., isolated from soil of a sunflower field.</title>
        <authorList>
            <person name="Wei X."/>
            <person name="Xin D."/>
            <person name="Xin Y."/>
            <person name="Zhang H."/>
            <person name="Wang T."/>
            <person name="Zhang J."/>
        </authorList>
    </citation>
    <scope>NUCLEOTIDE SEQUENCE [LARGE SCALE GENOMIC DNA]</scope>
    <source>
        <strain evidence="2 3">BZ1</strain>
    </source>
</reference>
<dbReference type="PROSITE" id="PS51257">
    <property type="entry name" value="PROKAR_LIPOPROTEIN"/>
    <property type="match status" value="1"/>
</dbReference>
<name>A0A6L3V8D4_9BACI</name>
<feature type="region of interest" description="Disordered" evidence="1">
    <location>
        <begin position="22"/>
        <end position="45"/>
    </location>
</feature>
<dbReference type="EMBL" id="WBOS01000002">
    <property type="protein sequence ID" value="KAB2337687.1"/>
    <property type="molecule type" value="Genomic_DNA"/>
</dbReference>
<dbReference type="Proteomes" id="UP000481030">
    <property type="component" value="Unassembled WGS sequence"/>
</dbReference>
<organism evidence="2 3">
    <name type="scientific">Cytobacillus depressus</name>
    <dbReference type="NCBI Taxonomy" id="1602942"/>
    <lineage>
        <taxon>Bacteria</taxon>
        <taxon>Bacillati</taxon>
        <taxon>Bacillota</taxon>
        <taxon>Bacilli</taxon>
        <taxon>Bacillales</taxon>
        <taxon>Bacillaceae</taxon>
        <taxon>Cytobacillus</taxon>
    </lineage>
</organism>
<sequence>MKKWLLIFGLFLLTGCTEKNLQPSEPNLPDKGAAPVEERTPTEETTPEVDIAIEDYFPKENKTYMFRGEGNEYATYSETFYNKTDSYLPSIVENGGTRLLRIYQLTNNSINLVYEQPEFYDEKIPSFNDLKSKFNPVPILQTPLKEGNSFNNWNITAIDAELDLPIGKLKNIIVLEQQDDENKSTVRSYWAPNFGKVKQEFISNESETEEFTVTSELKEIK</sequence>
<accession>A0A6L3V8D4</accession>
<evidence type="ECO:0000313" key="3">
    <source>
        <dbReference type="Proteomes" id="UP000481030"/>
    </source>
</evidence>
<evidence type="ECO:0000313" key="2">
    <source>
        <dbReference type="EMBL" id="KAB2337687.1"/>
    </source>
</evidence>
<protein>
    <recommendedName>
        <fullName evidence="4">Lipoprotein</fullName>
    </recommendedName>
</protein>
<evidence type="ECO:0000256" key="1">
    <source>
        <dbReference type="SAM" id="MobiDB-lite"/>
    </source>
</evidence>
<proteinExistence type="predicted"/>
<comment type="caution">
    <text evidence="2">The sequence shown here is derived from an EMBL/GenBank/DDBJ whole genome shotgun (WGS) entry which is preliminary data.</text>
</comment>
<keyword evidence="3" id="KW-1185">Reference proteome</keyword>
<dbReference type="RefSeq" id="WP_151534390.1">
    <property type="nucleotide sequence ID" value="NZ_WBOS01000002.1"/>
</dbReference>
<gene>
    <name evidence="2" type="ORF">F7731_08830</name>
</gene>
<dbReference type="AlphaFoldDB" id="A0A6L3V8D4"/>